<organism evidence="2 3">
    <name type="scientific">Mycolicibacterium hippocampi</name>
    <dbReference type="NCBI Taxonomy" id="659824"/>
    <lineage>
        <taxon>Bacteria</taxon>
        <taxon>Bacillati</taxon>
        <taxon>Actinomycetota</taxon>
        <taxon>Actinomycetes</taxon>
        <taxon>Mycobacteriales</taxon>
        <taxon>Mycobacteriaceae</taxon>
        <taxon>Mycolicibacterium</taxon>
    </lineage>
</organism>
<dbReference type="EMBL" id="BLLB01000002">
    <property type="protein sequence ID" value="GFH05039.1"/>
    <property type="molecule type" value="Genomic_DNA"/>
</dbReference>
<feature type="region of interest" description="Disordered" evidence="1">
    <location>
        <begin position="1"/>
        <end position="29"/>
    </location>
</feature>
<comment type="caution">
    <text evidence="2">The sequence shown here is derived from an EMBL/GenBank/DDBJ whole genome shotgun (WGS) entry which is preliminary data.</text>
</comment>
<dbReference type="AlphaFoldDB" id="A0A7I9ZW37"/>
<evidence type="ECO:0000313" key="3">
    <source>
        <dbReference type="Proteomes" id="UP000465304"/>
    </source>
</evidence>
<keyword evidence="3" id="KW-1185">Reference proteome</keyword>
<proteinExistence type="predicted"/>
<accession>A0A7I9ZW37</accession>
<reference evidence="2 3" key="1">
    <citation type="journal article" date="2019" name="Emerg. Microbes Infect.">
        <title>Comprehensive subspecies identification of 175 nontuberculous mycobacteria species based on 7547 genomic profiles.</title>
        <authorList>
            <person name="Matsumoto Y."/>
            <person name="Kinjo T."/>
            <person name="Motooka D."/>
            <person name="Nabeya D."/>
            <person name="Jung N."/>
            <person name="Uechi K."/>
            <person name="Horii T."/>
            <person name="Iida T."/>
            <person name="Fujita J."/>
            <person name="Nakamura S."/>
        </authorList>
    </citation>
    <scope>NUCLEOTIDE SEQUENCE [LARGE SCALE GENOMIC DNA]</scope>
    <source>
        <strain evidence="2 3">JCM 30996</strain>
    </source>
</reference>
<dbReference type="Proteomes" id="UP000465304">
    <property type="component" value="Unassembled WGS sequence"/>
</dbReference>
<sequence>MTDTEKPAPGEPTGGGEQHRDSDTHDTNWTRLEPDMRLLAWESLPGIDVADENAAERAAAEGVTLYIKTEHTDPAAIPGMAQHNTAAFKEWGDRKPKTATAPAGTTSGRHPWVTKAVSDELAMLRDAARGSRNDTLNRVALRLARLLPDNRGWLHDALVDACDANGLITDDGVKSVEATTRSAFGKADRDGPAEVPRSGINAEEVSNALDTSPADDVVRHFWSARPVLAHIQGFARSRMVGPWGVLGVVLVRAVCELPPEVQLPSTIGEPASLNMLVALVGGSGVGKGGCEQVGRAAVRFRNGADEIDELPLGSGEGIARSLTVGDDEQRHPVVFTASEIDSVAALFTRRGSTLEPELRKLYSGETLGFTNAQKHTRTKVAAHTYRACLITGVQPTRGTFLLNGADAGTPQRFLWLPVDDPDAPDVTPQRVDPFIVNIPAMFGPGANMTSPDRSEVVVPTSIQQQLRAHRLDVLRGAPGVDPLDGHRMLCRLKVATGLMALDSRQQISDEDWQLAGTVLAMSDHTRESVARAGTEKARQANLARARADVERDEYAEASKLKSTKENLLRRLEKAEGETVARSDLRRAMRMDRREYFDAAITELTDEGLLDEVKLPNGIGYRGVQK</sequence>
<dbReference type="RefSeq" id="WP_163894482.1">
    <property type="nucleotide sequence ID" value="NZ_BLLB01000002.1"/>
</dbReference>
<gene>
    <name evidence="2" type="ORF">MHIP_55220</name>
</gene>
<protein>
    <submittedName>
        <fullName evidence="2">Uncharacterized protein</fullName>
    </submittedName>
</protein>
<evidence type="ECO:0000313" key="2">
    <source>
        <dbReference type="EMBL" id="GFH05039.1"/>
    </source>
</evidence>
<evidence type="ECO:0000256" key="1">
    <source>
        <dbReference type="SAM" id="MobiDB-lite"/>
    </source>
</evidence>
<feature type="compositionally biased region" description="Basic and acidic residues" evidence="1">
    <location>
        <begin position="17"/>
        <end position="29"/>
    </location>
</feature>
<name>A0A7I9ZW37_9MYCO</name>